<dbReference type="CDD" id="cd01948">
    <property type="entry name" value="EAL"/>
    <property type="match status" value="1"/>
</dbReference>
<dbReference type="AlphaFoldDB" id="A0A1S2LMW2"/>
<sequence>MDALEILMNKDDIVPHFQPILSAEEQTVIGYEVLGRININNEVKTLGDFFHNDNIPEEYVIEVDEHIQQLAFDYYCQMNVEADLFINCNANILLNVDDYREQLINRIKLYNDKGLKFENIVLEIREHDYEGDLSQLNHLILYLKSFGIKVAIDDVGRGGSNLDRIALLEPDILKVDLKFIKGGLLSPNHRDVLYSLSMFARKIGATLLFQGIGDLTKLNAAWKNGGRYYQGFYLAKPCGEFVDPECCKQQLINEFEQFINHERKKLTQQYVFTEQLNNRLEQVIKKDKKYLSEDVATAISTNLNDVCFRFYICDQYGFQNSANYIKKDEDWHSQSEYLGKNWSWRPYFLETIVRMQYDRRGILSDLYSDIESNEFIRTFSYPINSELYLFLDISYEFLFEHEGLLY</sequence>
<dbReference type="Gene3D" id="1.20.5.170">
    <property type="match status" value="1"/>
</dbReference>
<accession>A0A1S2LMW2</accession>
<dbReference type="OrthoDB" id="1673646at2"/>
<name>A0A1S2LMW2_9BACI</name>
<evidence type="ECO:0000313" key="2">
    <source>
        <dbReference type="EMBL" id="OIJ12765.1"/>
    </source>
</evidence>
<dbReference type="SUPFAM" id="SSF141868">
    <property type="entry name" value="EAL domain-like"/>
    <property type="match status" value="1"/>
</dbReference>
<dbReference type="GO" id="GO:0071111">
    <property type="term" value="F:cyclic-guanylate-specific phosphodiesterase activity"/>
    <property type="evidence" value="ECO:0007669"/>
    <property type="project" value="InterPro"/>
</dbReference>
<comment type="caution">
    <text evidence="2">The sequence shown here is derived from an EMBL/GenBank/DDBJ whole genome shotgun (WGS) entry which is preliminary data.</text>
</comment>
<dbReference type="SUPFAM" id="SSF103190">
    <property type="entry name" value="Sensory domain-like"/>
    <property type="match status" value="1"/>
</dbReference>
<reference evidence="2 3" key="1">
    <citation type="submission" date="2016-10" db="EMBL/GenBank/DDBJ databases">
        <title>Draft genome sequences of four alkaliphilic bacteria belonging to the Anaerobacillus genus.</title>
        <authorList>
            <person name="Bassil N.M."/>
            <person name="Lloyd J.R."/>
        </authorList>
    </citation>
    <scope>NUCLEOTIDE SEQUENCE [LARGE SCALE GENOMIC DNA]</scope>
    <source>
        <strain evidence="2 3">DSM 15340</strain>
    </source>
</reference>
<feature type="domain" description="EAL" evidence="1">
    <location>
        <begin position="1"/>
        <end position="251"/>
    </location>
</feature>
<dbReference type="InterPro" id="IPR035919">
    <property type="entry name" value="EAL_sf"/>
</dbReference>
<dbReference type="PANTHER" id="PTHR33121:SF82">
    <property type="entry name" value="SIGNAL TRANSDUCTION PROTEIN CONTAINING A EAL DOMAIN"/>
    <property type="match status" value="1"/>
</dbReference>
<dbReference type="SMART" id="SM00052">
    <property type="entry name" value="EAL"/>
    <property type="match status" value="1"/>
</dbReference>
<dbReference type="PANTHER" id="PTHR33121">
    <property type="entry name" value="CYCLIC DI-GMP PHOSPHODIESTERASE PDEF"/>
    <property type="match status" value="1"/>
</dbReference>
<dbReference type="RefSeq" id="WP_071313072.1">
    <property type="nucleotide sequence ID" value="NZ_MLQQ01000018.1"/>
</dbReference>
<evidence type="ECO:0000313" key="3">
    <source>
        <dbReference type="Proteomes" id="UP000180098"/>
    </source>
</evidence>
<dbReference type="Pfam" id="PF10388">
    <property type="entry name" value="YkuI_C"/>
    <property type="match status" value="1"/>
</dbReference>
<keyword evidence="3" id="KW-1185">Reference proteome</keyword>
<dbReference type="InterPro" id="IPR018842">
    <property type="entry name" value="YkuI_C"/>
</dbReference>
<dbReference type="EMBL" id="MLQQ01000018">
    <property type="protein sequence ID" value="OIJ12765.1"/>
    <property type="molecule type" value="Genomic_DNA"/>
</dbReference>
<dbReference type="InterPro" id="IPR001633">
    <property type="entry name" value="EAL_dom"/>
</dbReference>
<evidence type="ECO:0000259" key="1">
    <source>
        <dbReference type="PROSITE" id="PS50883"/>
    </source>
</evidence>
<dbReference type="Proteomes" id="UP000180098">
    <property type="component" value="Unassembled WGS sequence"/>
</dbReference>
<protein>
    <submittedName>
        <fullName evidence="2">Diguanylate phosphodiesterase</fullName>
    </submittedName>
</protein>
<dbReference type="InterPro" id="IPR050706">
    <property type="entry name" value="Cyclic-di-GMP_PDE-like"/>
</dbReference>
<organism evidence="2 3">
    <name type="scientific">Anaerobacillus arseniciselenatis</name>
    <dbReference type="NCBI Taxonomy" id="85682"/>
    <lineage>
        <taxon>Bacteria</taxon>
        <taxon>Bacillati</taxon>
        <taxon>Bacillota</taxon>
        <taxon>Bacilli</taxon>
        <taxon>Bacillales</taxon>
        <taxon>Bacillaceae</taxon>
        <taxon>Anaerobacillus</taxon>
    </lineage>
</organism>
<dbReference type="PROSITE" id="PS50883">
    <property type="entry name" value="EAL"/>
    <property type="match status" value="1"/>
</dbReference>
<proteinExistence type="predicted"/>
<dbReference type="Gene3D" id="3.30.450.20">
    <property type="entry name" value="PAS domain"/>
    <property type="match status" value="1"/>
</dbReference>
<dbReference type="Gene3D" id="3.20.20.450">
    <property type="entry name" value="EAL domain"/>
    <property type="match status" value="1"/>
</dbReference>
<dbReference type="InterPro" id="IPR029151">
    <property type="entry name" value="Sensor-like_sf"/>
</dbReference>
<gene>
    <name evidence="2" type="ORF">BKP35_09285</name>
</gene>
<dbReference type="Pfam" id="PF00563">
    <property type="entry name" value="EAL"/>
    <property type="match status" value="1"/>
</dbReference>